<sequence length="328" mass="37060">MKCDQQDIFRIDYGGLFEDRKVEDLQQKDFLLMPPSVYAFVLRSRQWVTVPMAGLSSVSFENNFEELMLPADHKKTVLALVETHERGHGASSEAAERSTANSLDIVKGKGAGLIILLHGEPAFKSRVHLSLYYPRLGLDAVLKLCEVFLHKTKEAMQRPGALQFRIKEDEIFSFAKRHHESLHKQGTWNGRQIRNAFQTAIALVEYDIIKQTSTSKKPSLGKKQFKVVAEASRKFGDYLIRTLQGFDDEIAAKDQWRNDQDHNVSIGAGRPSESESGSSESGAEEEKAVPPMGIAKGKSKEQDSGQFDKELFEEFRRFKMMQEKYGGV</sequence>
<dbReference type="OrthoDB" id="10042665at2759"/>
<feature type="compositionally biased region" description="Basic and acidic residues" evidence="1">
    <location>
        <begin position="298"/>
        <end position="307"/>
    </location>
</feature>
<dbReference type="RefSeq" id="XP_014168013.1">
    <property type="nucleotide sequence ID" value="XM_014312538.1"/>
</dbReference>
<name>F0XTY2_GROCL</name>
<feature type="domain" description="AAA+ ATPase lid" evidence="2">
    <location>
        <begin position="174"/>
        <end position="241"/>
    </location>
</feature>
<dbReference type="EMBL" id="GL630006">
    <property type="protein sequence ID" value="EFW98530.1"/>
    <property type="molecule type" value="Genomic_DNA"/>
</dbReference>
<dbReference type="InParanoid" id="F0XTY2"/>
<organism evidence="4">
    <name type="scientific">Grosmannia clavigera (strain kw1407 / UAMH 11150)</name>
    <name type="common">Blue stain fungus</name>
    <name type="synonym">Graphiocladiella clavigera</name>
    <dbReference type="NCBI Taxonomy" id="655863"/>
    <lineage>
        <taxon>Eukaryota</taxon>
        <taxon>Fungi</taxon>
        <taxon>Dikarya</taxon>
        <taxon>Ascomycota</taxon>
        <taxon>Pezizomycotina</taxon>
        <taxon>Sordariomycetes</taxon>
        <taxon>Sordariomycetidae</taxon>
        <taxon>Ophiostomatales</taxon>
        <taxon>Ophiostomataceae</taxon>
        <taxon>Leptographium</taxon>
    </lineage>
</organism>
<gene>
    <name evidence="3" type="ORF">CMQ_4382</name>
</gene>
<evidence type="ECO:0000313" key="4">
    <source>
        <dbReference type="Proteomes" id="UP000007796"/>
    </source>
</evidence>
<dbReference type="Pfam" id="PF23232">
    <property type="entry name" value="AAA_lid_13"/>
    <property type="match status" value="1"/>
</dbReference>
<dbReference type="HOGENOM" id="CLU_847454_0_0_1"/>
<dbReference type="AlphaFoldDB" id="F0XTY2"/>
<dbReference type="InterPro" id="IPR056599">
    <property type="entry name" value="AAA_lid_fung"/>
</dbReference>
<proteinExistence type="predicted"/>
<protein>
    <recommendedName>
        <fullName evidence="2">AAA+ ATPase lid domain-containing protein</fullName>
    </recommendedName>
</protein>
<dbReference type="PANTHER" id="PTHR46411:SF3">
    <property type="entry name" value="AAA+ ATPASE DOMAIN-CONTAINING PROTEIN"/>
    <property type="match status" value="1"/>
</dbReference>
<reference evidence="3 4" key="1">
    <citation type="journal article" date="2011" name="Proc. Natl. Acad. Sci. U.S.A.">
        <title>Genome and transcriptome analyses of the mountain pine beetle-fungal symbiont Grosmannia clavigera, a lodgepole pine pathogen.</title>
        <authorList>
            <person name="DiGuistini S."/>
            <person name="Wang Y."/>
            <person name="Liao N.Y."/>
            <person name="Taylor G."/>
            <person name="Tanguay P."/>
            <person name="Feau N."/>
            <person name="Henrissat B."/>
            <person name="Chan S.K."/>
            <person name="Hesse-Orce U."/>
            <person name="Alamouti S.M."/>
            <person name="Tsui C.K.M."/>
            <person name="Docking R.T."/>
            <person name="Levasseur A."/>
            <person name="Haridas S."/>
            <person name="Robertson G."/>
            <person name="Birol I."/>
            <person name="Holt R.A."/>
            <person name="Marra M.A."/>
            <person name="Hamelin R.C."/>
            <person name="Hirst M."/>
            <person name="Jones S.J.M."/>
            <person name="Bohlmann J."/>
            <person name="Breuil C."/>
        </authorList>
    </citation>
    <scope>NUCLEOTIDE SEQUENCE [LARGE SCALE GENOMIC DNA]</scope>
    <source>
        <strain evidence="4">kw1407 / UAMH 11150</strain>
    </source>
</reference>
<dbReference type="PANTHER" id="PTHR46411">
    <property type="entry name" value="FAMILY ATPASE, PUTATIVE-RELATED"/>
    <property type="match status" value="1"/>
</dbReference>
<evidence type="ECO:0000256" key="1">
    <source>
        <dbReference type="SAM" id="MobiDB-lite"/>
    </source>
</evidence>
<accession>F0XTY2</accession>
<dbReference type="GeneID" id="25977587"/>
<dbReference type="eggNOG" id="ENOG502TE5H">
    <property type="taxonomic scope" value="Eukaryota"/>
</dbReference>
<dbReference type="STRING" id="655863.F0XTY2"/>
<evidence type="ECO:0000259" key="2">
    <source>
        <dbReference type="Pfam" id="PF23232"/>
    </source>
</evidence>
<evidence type="ECO:0000313" key="3">
    <source>
        <dbReference type="EMBL" id="EFW98530.1"/>
    </source>
</evidence>
<keyword evidence="4" id="KW-1185">Reference proteome</keyword>
<dbReference type="Proteomes" id="UP000007796">
    <property type="component" value="Unassembled WGS sequence"/>
</dbReference>
<feature type="region of interest" description="Disordered" evidence="1">
    <location>
        <begin position="257"/>
        <end position="307"/>
    </location>
</feature>